<keyword evidence="6" id="KW-1185">Reference proteome</keyword>
<accession>A0A9N8W2U5</accession>
<dbReference type="PANTHER" id="PTHR10769">
    <property type="entry name" value="40S RIBOSOMAL PROTEIN S28"/>
    <property type="match status" value="1"/>
</dbReference>
<comment type="similarity">
    <text evidence="1">Belongs to the eukaryotic ribosomal protein eS28 family.</text>
</comment>
<dbReference type="GO" id="GO:0003735">
    <property type="term" value="F:structural constituent of ribosome"/>
    <property type="evidence" value="ECO:0007669"/>
    <property type="project" value="InterPro"/>
</dbReference>
<comment type="caution">
    <text evidence="5">The sequence shown here is derived from an EMBL/GenBank/DDBJ whole genome shotgun (WGS) entry which is preliminary data.</text>
</comment>
<dbReference type="PROSITE" id="PS00961">
    <property type="entry name" value="RIBOSOMAL_S28E"/>
    <property type="match status" value="1"/>
</dbReference>
<dbReference type="EMBL" id="CAJVPJ010000064">
    <property type="protein sequence ID" value="CAG8470166.1"/>
    <property type="molecule type" value="Genomic_DNA"/>
</dbReference>
<evidence type="ECO:0000256" key="2">
    <source>
        <dbReference type="ARBA" id="ARBA00022980"/>
    </source>
</evidence>
<reference evidence="5" key="1">
    <citation type="submission" date="2021-06" db="EMBL/GenBank/DDBJ databases">
        <authorList>
            <person name="Kallberg Y."/>
            <person name="Tangrot J."/>
            <person name="Rosling A."/>
        </authorList>
    </citation>
    <scope>NUCLEOTIDE SEQUENCE</scope>
    <source>
        <strain evidence="5">IA702</strain>
    </source>
</reference>
<keyword evidence="2" id="KW-0689">Ribosomal protein</keyword>
<evidence type="ECO:0000313" key="5">
    <source>
        <dbReference type="EMBL" id="CAG8470166.1"/>
    </source>
</evidence>
<dbReference type="PANTHER" id="PTHR10769:SF3">
    <property type="entry name" value="SMALL RIBOSOMAL SUBUNIT PROTEIN ES28"/>
    <property type="match status" value="1"/>
</dbReference>
<feature type="region of interest" description="Disordered" evidence="4">
    <location>
        <begin position="694"/>
        <end position="731"/>
    </location>
</feature>
<dbReference type="Proteomes" id="UP000789572">
    <property type="component" value="Unassembled WGS sequence"/>
</dbReference>
<name>A0A9N8W2U5_9GLOM</name>
<gene>
    <name evidence="5" type="ORF">POCULU_LOCUS1001</name>
</gene>
<dbReference type="GO" id="GO:0022627">
    <property type="term" value="C:cytosolic small ribosomal subunit"/>
    <property type="evidence" value="ECO:0007669"/>
    <property type="project" value="TreeGrafter"/>
</dbReference>
<dbReference type="AlphaFoldDB" id="A0A9N8W2U5"/>
<feature type="compositionally biased region" description="Low complexity" evidence="4">
    <location>
        <begin position="694"/>
        <end position="706"/>
    </location>
</feature>
<organism evidence="5 6">
    <name type="scientific">Paraglomus occultum</name>
    <dbReference type="NCBI Taxonomy" id="144539"/>
    <lineage>
        <taxon>Eukaryota</taxon>
        <taxon>Fungi</taxon>
        <taxon>Fungi incertae sedis</taxon>
        <taxon>Mucoromycota</taxon>
        <taxon>Glomeromycotina</taxon>
        <taxon>Glomeromycetes</taxon>
        <taxon>Paraglomerales</taxon>
        <taxon>Paraglomeraceae</taxon>
        <taxon>Paraglomus</taxon>
    </lineage>
</organism>
<dbReference type="Pfam" id="PF01200">
    <property type="entry name" value="Ribosomal_S28e"/>
    <property type="match status" value="1"/>
</dbReference>
<proteinExistence type="inferred from homology"/>
<dbReference type="GO" id="GO:0030490">
    <property type="term" value="P:maturation of SSU-rRNA"/>
    <property type="evidence" value="ECO:0007669"/>
    <property type="project" value="TreeGrafter"/>
</dbReference>
<feature type="compositionally biased region" description="Polar residues" evidence="4">
    <location>
        <begin position="709"/>
        <end position="718"/>
    </location>
</feature>
<evidence type="ECO:0000313" key="6">
    <source>
        <dbReference type="Proteomes" id="UP000789572"/>
    </source>
</evidence>
<dbReference type="HAMAP" id="MF_00292">
    <property type="entry name" value="Ribosomal_eS28"/>
    <property type="match status" value="1"/>
</dbReference>
<dbReference type="FunFam" id="2.40.50.140:FF:000025">
    <property type="entry name" value="40S ribosomal protein S28"/>
    <property type="match status" value="1"/>
</dbReference>
<dbReference type="OrthoDB" id="2356408at2759"/>
<keyword evidence="3" id="KW-0687">Ribonucleoprotein</keyword>
<sequence length="794" mass="88959">MFYPFNSRRWSQDIQLPCQYAYLNSYMFQVYVDDEKCLKVIYYKSEQKNQWISEGNIFSQRLENLECPKVFGISVVTDTNLGVLAVFALICDSSNTKFCLYRLGYNPHHWEITLQNETHGGVLHDAIIMDGPTVSFVYYDSTISSSMIYDLFDENNYFAILWYPNGDYILTKSLCAHSVHGVWTSQQSPADGDINCDSHHKGIYLVYCPLNDSCVKTVSFIDEVSADDVMHLSRIPGTFSRNATHIVVSLGLGGMDALVWIASTRGQVVCLRLATREQTFLNVVNTLWCHDFPAMPIWLKEVHLTNACGASVSALIVKLQDGKYVLMDSESGERQKGFLENVQLAVTSASSGYDEIVVMSTSRADSLYPSSWTSISSIHEFIDNKASAISDTAEVEETDITHLRSVLDSLKTRVYEGEAKIRRLQLMIQRKIDIILTCEEILASMASFFVQNYSQKLQVRRKGLKYSSHVQLGLFPLISTNKAYDIAMQTESCQTQSDCVADPLIEVIEAKVSSSETMTAGQLVFEITVRNSSSKDVSSLYLIPHISYVGIVLTSIIKSRSHCILSLAPGEVVTLSSVIDLSLDAIVSNCDFGLGILFKSIEDLSSEQHWKWILVEDLKFTAASLCHDELRYPSVLNVDICTVKNSKRNEMSLSILPYLFEQSFNIYESLTLHADEQCYRSADDSCHLTLSRSSASTSTSTGAHGTDPLDSQVTTPTLTIRGRNDEQDTTKQPVKLAKVIKVLGRTGSRGGVTQVRVEFMDDTTRSIIRNVKGPVRENDILCLLESEREARRLR</sequence>
<dbReference type="SUPFAM" id="SSF50249">
    <property type="entry name" value="Nucleic acid-binding proteins"/>
    <property type="match status" value="1"/>
</dbReference>
<dbReference type="GO" id="GO:0000028">
    <property type="term" value="P:ribosomal small subunit assembly"/>
    <property type="evidence" value="ECO:0007669"/>
    <property type="project" value="TreeGrafter"/>
</dbReference>
<protein>
    <submittedName>
        <fullName evidence="5">2842_t:CDS:1</fullName>
    </submittedName>
</protein>
<dbReference type="CDD" id="cd04457">
    <property type="entry name" value="S1_S28E"/>
    <property type="match status" value="1"/>
</dbReference>
<evidence type="ECO:0000256" key="1">
    <source>
        <dbReference type="ARBA" id="ARBA00005943"/>
    </source>
</evidence>
<evidence type="ECO:0000256" key="3">
    <source>
        <dbReference type="ARBA" id="ARBA00023274"/>
    </source>
</evidence>
<dbReference type="InterPro" id="IPR012340">
    <property type="entry name" value="NA-bd_OB-fold"/>
</dbReference>
<dbReference type="InterPro" id="IPR028626">
    <property type="entry name" value="Ribosomal_eS28_CS"/>
</dbReference>
<dbReference type="Gene3D" id="2.40.50.140">
    <property type="entry name" value="Nucleic acid-binding proteins"/>
    <property type="match status" value="1"/>
</dbReference>
<evidence type="ECO:0000256" key="4">
    <source>
        <dbReference type="SAM" id="MobiDB-lite"/>
    </source>
</evidence>
<dbReference type="InterPro" id="IPR000289">
    <property type="entry name" value="Ribosomal_eS28"/>
</dbReference>
<dbReference type="GO" id="GO:0006412">
    <property type="term" value="P:translation"/>
    <property type="evidence" value="ECO:0007669"/>
    <property type="project" value="InterPro"/>
</dbReference>